<dbReference type="InterPro" id="IPR043502">
    <property type="entry name" value="DNA/RNA_pol_sf"/>
</dbReference>
<dbReference type="Gene3D" id="3.10.10.10">
    <property type="entry name" value="HIV Type 1 Reverse Transcriptase, subunit A, domain 1"/>
    <property type="match status" value="1"/>
</dbReference>
<evidence type="ECO:0000313" key="2">
    <source>
        <dbReference type="Proteomes" id="UP001054945"/>
    </source>
</evidence>
<keyword evidence="2" id="KW-1185">Reference proteome</keyword>
<name>A0AAV4SDJ6_CAEEX</name>
<keyword evidence="1" id="KW-0808">Transferase</keyword>
<proteinExistence type="predicted"/>
<dbReference type="PANTHER" id="PTHR24559:SF448">
    <property type="entry name" value="RNA-DIRECTED DNA POLYMERASE"/>
    <property type="match status" value="1"/>
</dbReference>
<keyword evidence="1" id="KW-0548">Nucleotidyltransferase</keyword>
<dbReference type="AlphaFoldDB" id="A0AAV4SDJ6"/>
<dbReference type="InterPro" id="IPR043128">
    <property type="entry name" value="Rev_trsase/Diguanyl_cyclase"/>
</dbReference>
<dbReference type="PANTHER" id="PTHR24559">
    <property type="entry name" value="TRANSPOSON TY3-I GAG-POL POLYPROTEIN"/>
    <property type="match status" value="1"/>
</dbReference>
<dbReference type="EMBL" id="BPLR01009373">
    <property type="protein sequence ID" value="GIY31394.1"/>
    <property type="molecule type" value="Genomic_DNA"/>
</dbReference>
<dbReference type="GO" id="GO:0003964">
    <property type="term" value="F:RNA-directed DNA polymerase activity"/>
    <property type="evidence" value="ECO:0007669"/>
    <property type="project" value="UniProtKB-KW"/>
</dbReference>
<keyword evidence="1" id="KW-0695">RNA-directed DNA polymerase</keyword>
<gene>
    <name evidence="1" type="primary">Tf2-6_226</name>
    <name evidence="1" type="ORF">CEXT_457201</name>
</gene>
<protein>
    <submittedName>
        <fullName evidence="1">Reverse transcriptase</fullName>
    </submittedName>
</protein>
<dbReference type="InterPro" id="IPR053134">
    <property type="entry name" value="RNA-dir_DNA_polymerase"/>
</dbReference>
<accession>A0AAV4SDJ6</accession>
<dbReference type="SUPFAM" id="SSF56672">
    <property type="entry name" value="DNA/RNA polymerases"/>
    <property type="match status" value="1"/>
</dbReference>
<comment type="caution">
    <text evidence="1">The sequence shown here is derived from an EMBL/GenBank/DDBJ whole genome shotgun (WGS) entry which is preliminary data.</text>
</comment>
<sequence>MPSKPVETVNPPKNCKEKTKVNTVKKNCVQGDKILHQSLRKNTSAVKIKPNFKHPSKTNRQVTQISREENKEEPFIKNESKFSDINKKIAHVKQLKWMKMIRLLENQRIFLHLPTSVQSILASISHLTLPKATEVVYRILGSEFDVNCCVFCHYSNSRWRLAGDFRVSNAQANKDKHSIPCILHFTDELQGCKILSHVDLVKAFHQIPIAPNDIHKNRRLHTIQTLRKHAYAIWPLQVSSTFQCCIDEVRLGLERVYALIEGILIVSKRKHMPNLTAHFQRLNHYGLTLKLSTCPLAASSLILGFPVSKEALDLFVIELKPIKIFQDPKPLHNCTNF</sequence>
<organism evidence="1 2">
    <name type="scientific">Caerostris extrusa</name>
    <name type="common">Bark spider</name>
    <name type="synonym">Caerostris bankana</name>
    <dbReference type="NCBI Taxonomy" id="172846"/>
    <lineage>
        <taxon>Eukaryota</taxon>
        <taxon>Metazoa</taxon>
        <taxon>Ecdysozoa</taxon>
        <taxon>Arthropoda</taxon>
        <taxon>Chelicerata</taxon>
        <taxon>Arachnida</taxon>
        <taxon>Araneae</taxon>
        <taxon>Araneomorphae</taxon>
        <taxon>Entelegynae</taxon>
        <taxon>Araneoidea</taxon>
        <taxon>Araneidae</taxon>
        <taxon>Caerostris</taxon>
    </lineage>
</organism>
<reference evidence="1 2" key="1">
    <citation type="submission" date="2021-06" db="EMBL/GenBank/DDBJ databases">
        <title>Caerostris extrusa draft genome.</title>
        <authorList>
            <person name="Kono N."/>
            <person name="Arakawa K."/>
        </authorList>
    </citation>
    <scope>NUCLEOTIDE SEQUENCE [LARGE SCALE GENOMIC DNA]</scope>
</reference>
<dbReference type="Proteomes" id="UP001054945">
    <property type="component" value="Unassembled WGS sequence"/>
</dbReference>
<dbReference type="Gene3D" id="3.30.70.270">
    <property type="match status" value="1"/>
</dbReference>
<evidence type="ECO:0000313" key="1">
    <source>
        <dbReference type="EMBL" id="GIY31394.1"/>
    </source>
</evidence>